<sequence length="131" mass="13868">MVCRLEQSGQGRGGGASPPRASPCTASRVIKGRASRSPPRESEVRARGAKRDFPLLANTRRRHGASGALSVAAVKARLTEYRFIRRGGARQLRQIGPPARGSGRLGDPTNKKRVAECLPVPGGMASARGTK</sequence>
<dbReference type="EMBL" id="OX596086">
    <property type="protein sequence ID" value="CAI9699245.1"/>
    <property type="molecule type" value="Genomic_DNA"/>
</dbReference>
<dbReference type="Proteomes" id="UP001162501">
    <property type="component" value="Chromosome 2"/>
</dbReference>
<proteinExistence type="predicted"/>
<evidence type="ECO:0000313" key="1">
    <source>
        <dbReference type="EMBL" id="CAI9699245.1"/>
    </source>
</evidence>
<organism evidence="1 2">
    <name type="scientific">Rangifer tarandus platyrhynchus</name>
    <name type="common">Svalbard reindeer</name>
    <dbReference type="NCBI Taxonomy" id="3082113"/>
    <lineage>
        <taxon>Eukaryota</taxon>
        <taxon>Metazoa</taxon>
        <taxon>Chordata</taxon>
        <taxon>Craniata</taxon>
        <taxon>Vertebrata</taxon>
        <taxon>Euteleostomi</taxon>
        <taxon>Mammalia</taxon>
        <taxon>Eutheria</taxon>
        <taxon>Laurasiatheria</taxon>
        <taxon>Artiodactyla</taxon>
        <taxon>Ruminantia</taxon>
        <taxon>Pecora</taxon>
        <taxon>Cervidae</taxon>
        <taxon>Odocoileinae</taxon>
        <taxon>Rangifer</taxon>
    </lineage>
</organism>
<protein>
    <submittedName>
        <fullName evidence="1">Uncharacterized protein</fullName>
    </submittedName>
</protein>
<name>A0ACB0EF36_RANTA</name>
<gene>
    <name evidence="1" type="ORF">MRATA1EN3_LOCUS10458</name>
</gene>
<reference evidence="1" key="1">
    <citation type="submission" date="2023-05" db="EMBL/GenBank/DDBJ databases">
        <authorList>
            <consortium name="ELIXIR-Norway"/>
        </authorList>
    </citation>
    <scope>NUCLEOTIDE SEQUENCE</scope>
</reference>
<evidence type="ECO:0000313" key="2">
    <source>
        <dbReference type="Proteomes" id="UP001162501"/>
    </source>
</evidence>
<accession>A0ACB0EF36</accession>